<dbReference type="RefSeq" id="XP_037226327.1">
    <property type="nucleotide sequence ID" value="XM_037358417.1"/>
</dbReference>
<dbReference type="OrthoDB" id="3045159at2759"/>
<sequence>MPVGSRMSLLYLLLALAWNMRCSAILVNITIDDMDTAWSWNGAWNAVTPESPCPNHLCVVHPDSNQAYNHSWHNGALFSGTFTFKGVAVYIYGIDIVNPANVSFSMECPRVSTFHYVNTNASGNYVYNSLFFSASNLDGTKESTVLFQEMLAPMPSPLNPGRIALLDYAVVTIDLQTAAPPNLPQQPEPSNSIAAPQSSTSNSTTLSTGDQQSESYNSNATTSSTPGGPTPRASHPGASNQSRLLPVIGGILGAVGAMALAGIMILCSARRRHRNVNRNHSPAPETRTQSNRLAVRFKLIFERLRRGIGASVRTRATPYAFSLETEARPQAPAGLGSRKNPPTVAVQNHDGNLSPDPAPALAPAPQRAGSQILAPNRVRAARADSEVERRLRVLEELVRAYVPPAYTQPPRS</sequence>
<feature type="region of interest" description="Disordered" evidence="1">
    <location>
        <begin position="323"/>
        <end position="385"/>
    </location>
</feature>
<feature type="signal peptide" evidence="3">
    <location>
        <begin position="1"/>
        <end position="24"/>
    </location>
</feature>
<dbReference type="EMBL" id="JACAZF010000001">
    <property type="protein sequence ID" value="KAF7316304.1"/>
    <property type="molecule type" value="Genomic_DNA"/>
</dbReference>
<dbReference type="Proteomes" id="UP000636479">
    <property type="component" value="Unassembled WGS sequence"/>
</dbReference>
<dbReference type="AlphaFoldDB" id="A0A8H6WF19"/>
<feature type="compositionally biased region" description="Polar residues" evidence="1">
    <location>
        <begin position="209"/>
        <end position="220"/>
    </location>
</feature>
<evidence type="ECO:0000313" key="5">
    <source>
        <dbReference type="Proteomes" id="UP000636479"/>
    </source>
</evidence>
<gene>
    <name evidence="4" type="ORF">MIND_00149100</name>
</gene>
<feature type="compositionally biased region" description="Polar residues" evidence="1">
    <location>
        <begin position="188"/>
        <end position="197"/>
    </location>
</feature>
<accession>A0A8H6WF19</accession>
<feature type="chain" id="PRO_5034031737" evidence="3">
    <location>
        <begin position="25"/>
        <end position="412"/>
    </location>
</feature>
<evidence type="ECO:0000256" key="1">
    <source>
        <dbReference type="SAM" id="MobiDB-lite"/>
    </source>
</evidence>
<feature type="region of interest" description="Disordered" evidence="1">
    <location>
        <begin position="179"/>
        <end position="241"/>
    </location>
</feature>
<keyword evidence="5" id="KW-1185">Reference proteome</keyword>
<comment type="caution">
    <text evidence="4">The sequence shown here is derived from an EMBL/GenBank/DDBJ whole genome shotgun (WGS) entry which is preliminary data.</text>
</comment>
<keyword evidence="2" id="KW-1133">Transmembrane helix</keyword>
<proteinExistence type="predicted"/>
<keyword evidence="3" id="KW-0732">Signal</keyword>
<feature type="compositionally biased region" description="Low complexity" evidence="1">
    <location>
        <begin position="198"/>
        <end position="208"/>
    </location>
</feature>
<keyword evidence="2" id="KW-0812">Transmembrane</keyword>
<evidence type="ECO:0000256" key="3">
    <source>
        <dbReference type="SAM" id="SignalP"/>
    </source>
</evidence>
<evidence type="ECO:0000313" key="4">
    <source>
        <dbReference type="EMBL" id="KAF7316304.1"/>
    </source>
</evidence>
<feature type="compositionally biased region" description="Low complexity" evidence="1">
    <location>
        <begin position="221"/>
        <end position="231"/>
    </location>
</feature>
<reference evidence="4" key="1">
    <citation type="submission" date="2020-05" db="EMBL/GenBank/DDBJ databases">
        <title>Mycena genomes resolve the evolution of fungal bioluminescence.</title>
        <authorList>
            <person name="Tsai I.J."/>
        </authorList>
    </citation>
    <scope>NUCLEOTIDE SEQUENCE</scope>
    <source>
        <strain evidence="4">171206Taipei</strain>
    </source>
</reference>
<organism evidence="4 5">
    <name type="scientific">Mycena indigotica</name>
    <dbReference type="NCBI Taxonomy" id="2126181"/>
    <lineage>
        <taxon>Eukaryota</taxon>
        <taxon>Fungi</taxon>
        <taxon>Dikarya</taxon>
        <taxon>Basidiomycota</taxon>
        <taxon>Agaricomycotina</taxon>
        <taxon>Agaricomycetes</taxon>
        <taxon>Agaricomycetidae</taxon>
        <taxon>Agaricales</taxon>
        <taxon>Marasmiineae</taxon>
        <taxon>Mycenaceae</taxon>
        <taxon>Mycena</taxon>
    </lineage>
</organism>
<name>A0A8H6WF19_9AGAR</name>
<evidence type="ECO:0000256" key="2">
    <source>
        <dbReference type="SAM" id="Phobius"/>
    </source>
</evidence>
<keyword evidence="2" id="KW-0472">Membrane</keyword>
<feature type="transmembrane region" description="Helical" evidence="2">
    <location>
        <begin position="244"/>
        <end position="269"/>
    </location>
</feature>
<dbReference type="GeneID" id="59340933"/>
<protein>
    <submittedName>
        <fullName evidence="4">Uncharacterized protein</fullName>
    </submittedName>
</protein>